<evidence type="ECO:0000256" key="1">
    <source>
        <dbReference type="SAM" id="MobiDB-lite"/>
    </source>
</evidence>
<dbReference type="Pfam" id="PF14233">
    <property type="entry name" value="DUF4335"/>
    <property type="match status" value="1"/>
</dbReference>
<feature type="region of interest" description="Disordered" evidence="1">
    <location>
        <begin position="286"/>
        <end position="312"/>
    </location>
</feature>
<dbReference type="RefSeq" id="WP_277867228.1">
    <property type="nucleotide sequence ID" value="NZ_JAKKUT010000002.1"/>
</dbReference>
<gene>
    <name evidence="2" type="ORF">L3556_10515</name>
</gene>
<dbReference type="Proteomes" id="UP001154265">
    <property type="component" value="Unassembled WGS sequence"/>
</dbReference>
<protein>
    <submittedName>
        <fullName evidence="2">DUF4335 domain-containing protein</fullName>
    </submittedName>
</protein>
<keyword evidence="3" id="KW-1185">Reference proteome</keyword>
<feature type="region of interest" description="Disordered" evidence="1">
    <location>
        <begin position="42"/>
        <end position="70"/>
    </location>
</feature>
<evidence type="ECO:0000313" key="3">
    <source>
        <dbReference type="Proteomes" id="UP001154265"/>
    </source>
</evidence>
<comment type="caution">
    <text evidence="2">The sequence shown here is derived from an EMBL/GenBank/DDBJ whole genome shotgun (WGS) entry which is preliminary data.</text>
</comment>
<organism evidence="2 3">
    <name type="scientific">Candidatus Synechococcus calcipolaris G9</name>
    <dbReference type="NCBI Taxonomy" id="1497997"/>
    <lineage>
        <taxon>Bacteria</taxon>
        <taxon>Bacillati</taxon>
        <taxon>Cyanobacteriota</taxon>
        <taxon>Cyanophyceae</taxon>
        <taxon>Synechococcales</taxon>
        <taxon>Synechococcaceae</taxon>
        <taxon>Synechococcus</taxon>
    </lineage>
</organism>
<name>A0ABT6F0H2_9SYNE</name>
<reference evidence="2" key="1">
    <citation type="journal article" date="2022" name="Genome Biol. Evol.">
        <title>A New Gene Family Diagnostic for Intracellular Biomineralization of Amorphous Ca Carbonates by Cyanobacteria.</title>
        <authorList>
            <person name="Benzerara K."/>
            <person name="Duprat E."/>
            <person name="Bitard-Feildel T."/>
            <person name="Caumes G."/>
            <person name="Cassier-Chauvat C."/>
            <person name="Chauvat F."/>
            <person name="Dezi M."/>
            <person name="Diop S.I."/>
            <person name="Gaschignard G."/>
            <person name="Gorgen S."/>
            <person name="Gugger M."/>
            <person name="Lopez-Garcia P."/>
            <person name="Millet M."/>
            <person name="Skouri-Panet F."/>
            <person name="Moreira D."/>
            <person name="Callebaut I."/>
        </authorList>
    </citation>
    <scope>NUCLEOTIDE SEQUENCE</scope>
    <source>
        <strain evidence="2">G9</strain>
    </source>
</reference>
<accession>A0ABT6F0H2</accession>
<proteinExistence type="predicted"/>
<dbReference type="InterPro" id="IPR025569">
    <property type="entry name" value="DUF4335"/>
</dbReference>
<reference evidence="2" key="2">
    <citation type="submission" date="2022-01" db="EMBL/GenBank/DDBJ databases">
        <authorList>
            <person name="Zivanovic Y."/>
            <person name="Moreira D."/>
            <person name="Lopez-Garcia P."/>
        </authorList>
    </citation>
    <scope>NUCLEOTIDE SEQUENCE</scope>
    <source>
        <strain evidence="2">G9</strain>
    </source>
</reference>
<dbReference type="EMBL" id="JAKKUT010000002">
    <property type="protein sequence ID" value="MDG2991359.1"/>
    <property type="molecule type" value="Genomic_DNA"/>
</dbReference>
<evidence type="ECO:0000313" key="2">
    <source>
        <dbReference type="EMBL" id="MDG2991359.1"/>
    </source>
</evidence>
<sequence>MKRTLTYEQPSCTLDVAANVLPLGNRLPRQPVRSLQFKLIVRPDPSKPEHSKNGGNGAIANGYSPDPSDTIELTGNDQDLYQLATVVEDYVQALLIRRSPSLRPPEAAPVEQNHHNLSDLDSLGDLDDVDDVESQVHTPDFDIDSLDFDAFPEDMLEPDPEEMTDIPLIPLNLPPPEKVIYLESETPLCHRLYLGPLATPDSGEQLKLRLTELFDLATVLEEWSAMMQPLPELLATSRSQLERLPIWARSAAVALVVLGLSAALIQLVERPVLISQDAAEAPEMMEPGIDSPVILPPLDLEQSPLPPPRRRS</sequence>